<feature type="domain" description="Protein FecR C-terminal" evidence="3">
    <location>
        <begin position="308"/>
        <end position="375"/>
    </location>
</feature>
<keyword evidence="1" id="KW-1133">Transmembrane helix</keyword>
<keyword evidence="1" id="KW-0472">Membrane</keyword>
<dbReference type="KEGG" id="mut:GVT53_04570"/>
<keyword evidence="5" id="KW-1185">Reference proteome</keyword>
<dbReference type="AlphaFoldDB" id="A0A6G7J075"/>
<evidence type="ECO:0000313" key="4">
    <source>
        <dbReference type="EMBL" id="QII43974.1"/>
    </source>
</evidence>
<dbReference type="EMBL" id="CP049616">
    <property type="protein sequence ID" value="QII43974.1"/>
    <property type="molecule type" value="Genomic_DNA"/>
</dbReference>
<dbReference type="RefSeq" id="WP_166247635.1">
    <property type="nucleotide sequence ID" value="NZ_CP049616.1"/>
</dbReference>
<evidence type="ECO:0000259" key="3">
    <source>
        <dbReference type="Pfam" id="PF16344"/>
    </source>
</evidence>
<evidence type="ECO:0000259" key="2">
    <source>
        <dbReference type="Pfam" id="PF04773"/>
    </source>
</evidence>
<dbReference type="Gene3D" id="2.60.120.1440">
    <property type="match status" value="1"/>
</dbReference>
<dbReference type="GO" id="GO:0016989">
    <property type="term" value="F:sigma factor antagonist activity"/>
    <property type="evidence" value="ECO:0007669"/>
    <property type="project" value="TreeGrafter"/>
</dbReference>
<organism evidence="4 5">
    <name type="scientific">Flagellimonas oceani</name>
    <dbReference type="NCBI Taxonomy" id="2698672"/>
    <lineage>
        <taxon>Bacteria</taxon>
        <taxon>Pseudomonadati</taxon>
        <taxon>Bacteroidota</taxon>
        <taxon>Flavobacteriia</taxon>
        <taxon>Flavobacteriales</taxon>
        <taxon>Flavobacteriaceae</taxon>
        <taxon>Flagellimonas</taxon>
    </lineage>
</organism>
<reference evidence="4 5" key="1">
    <citation type="submission" date="2020-02" db="EMBL/GenBank/DDBJ databases">
        <title>Complete genome of Muricauda sp. 501str8.</title>
        <authorList>
            <person name="Dong B."/>
            <person name="Zhu S."/>
            <person name="Yang J."/>
            <person name="Chen J."/>
        </authorList>
    </citation>
    <scope>NUCLEOTIDE SEQUENCE [LARGE SCALE GENOMIC DNA]</scope>
    <source>
        <strain evidence="4 5">501str8</strain>
    </source>
</reference>
<feature type="transmembrane region" description="Helical" evidence="1">
    <location>
        <begin position="71"/>
        <end position="90"/>
    </location>
</feature>
<dbReference type="Pfam" id="PF04773">
    <property type="entry name" value="FecR"/>
    <property type="match status" value="1"/>
</dbReference>
<dbReference type="PIRSF" id="PIRSF018266">
    <property type="entry name" value="FecR"/>
    <property type="match status" value="1"/>
</dbReference>
<dbReference type="InterPro" id="IPR012373">
    <property type="entry name" value="Ferrdict_sens_TM"/>
</dbReference>
<dbReference type="PANTHER" id="PTHR30273">
    <property type="entry name" value="PERIPLASMIC SIGNAL SENSOR AND SIGMA FACTOR ACTIVATOR FECR-RELATED"/>
    <property type="match status" value="1"/>
</dbReference>
<dbReference type="InterPro" id="IPR032508">
    <property type="entry name" value="FecR_C"/>
</dbReference>
<dbReference type="Pfam" id="PF16344">
    <property type="entry name" value="FecR_C"/>
    <property type="match status" value="1"/>
</dbReference>
<gene>
    <name evidence="4" type="ORF">GVT53_04570</name>
</gene>
<proteinExistence type="predicted"/>
<evidence type="ECO:0000313" key="5">
    <source>
        <dbReference type="Proteomes" id="UP000502928"/>
    </source>
</evidence>
<keyword evidence="1" id="KW-0812">Transmembrane</keyword>
<sequence length="377" mass="42366">MEFKLIIKKLNGTLTPEEATVFDQWFNESPKHAAYFEKVKVMHDKDVGTIKQDKAWRTIERKLERKTKYRIWRYAAAAVFAGIVVSTFLFRKDVQAPLHPESQTEVVRSELKIGTDKAILTLTDGTEIALEKGSSQTLGNATSNGQEIVYQPTYSEETVPPEFNYLTVPRGGQFSVALSDGTQVWLNSESQLKYPVAFAKGGTRVVELLYGEAYFEVSPSTENDGAPFKVATETQEVTVLGTQFNIKAYGDEETIQTTLVEGKVQVNVGKESSMLRPKQQSIVLPGSNKIEVKEVDVYSATSWKKGIFSFNDMPLGEIMKVLARWYDIDVVFGDPALKNSSFTGVLRKNQHIEVILESIKTTTNMKYEINKKTVIFK</sequence>
<protein>
    <submittedName>
        <fullName evidence="4">FecR family protein</fullName>
    </submittedName>
</protein>
<feature type="domain" description="FecR protein" evidence="2">
    <location>
        <begin position="167"/>
        <end position="265"/>
    </location>
</feature>
<name>A0A6G7J075_9FLAO</name>
<dbReference type="InterPro" id="IPR006860">
    <property type="entry name" value="FecR"/>
</dbReference>
<dbReference type="Proteomes" id="UP000502928">
    <property type="component" value="Chromosome"/>
</dbReference>
<dbReference type="Gene3D" id="3.55.50.30">
    <property type="match status" value="1"/>
</dbReference>
<dbReference type="PANTHER" id="PTHR30273:SF2">
    <property type="entry name" value="PROTEIN FECR"/>
    <property type="match status" value="1"/>
</dbReference>
<accession>A0A6G7J075</accession>
<evidence type="ECO:0000256" key="1">
    <source>
        <dbReference type="SAM" id="Phobius"/>
    </source>
</evidence>